<dbReference type="Proteomes" id="UP000887574">
    <property type="component" value="Unplaced"/>
</dbReference>
<evidence type="ECO:0000259" key="1">
    <source>
        <dbReference type="Pfam" id="PF16413"/>
    </source>
</evidence>
<name>A0A915DIM3_9BILA</name>
<dbReference type="InterPro" id="IPR032189">
    <property type="entry name" value="Mlh1_C"/>
</dbReference>
<sequence>MNDLRIGCVAQLYCFSAQQFGVFQSKEAARLHVSTALRKLFNQLVIFLLLTWVHVVSIPSECLINSIRARSNENRCVEPCSDEMISIRQLLSLHFDDEIESVEVDKLVDSLLSNAAMCWDYFSIKIVLALCLDGYSPPLENLLEFVYGMASVNVTDERSVYEEVAKPR</sequence>
<keyword evidence="2" id="KW-1185">Reference proteome</keyword>
<organism evidence="2 3">
    <name type="scientific">Ditylenchus dipsaci</name>
    <dbReference type="NCBI Taxonomy" id="166011"/>
    <lineage>
        <taxon>Eukaryota</taxon>
        <taxon>Metazoa</taxon>
        <taxon>Ecdysozoa</taxon>
        <taxon>Nematoda</taxon>
        <taxon>Chromadorea</taxon>
        <taxon>Rhabditida</taxon>
        <taxon>Tylenchina</taxon>
        <taxon>Tylenchomorpha</taxon>
        <taxon>Sphaerularioidea</taxon>
        <taxon>Anguinidae</taxon>
        <taxon>Anguininae</taxon>
        <taxon>Ditylenchus</taxon>
    </lineage>
</organism>
<feature type="domain" description="DNA mismatch repair protein Mlh1 C-terminal" evidence="1">
    <location>
        <begin position="83"/>
        <end position="165"/>
    </location>
</feature>
<evidence type="ECO:0000313" key="2">
    <source>
        <dbReference type="Proteomes" id="UP000887574"/>
    </source>
</evidence>
<dbReference type="WBParaSite" id="jg1965">
    <property type="protein sequence ID" value="jg1965"/>
    <property type="gene ID" value="jg1965"/>
</dbReference>
<reference evidence="3" key="1">
    <citation type="submission" date="2022-11" db="UniProtKB">
        <authorList>
            <consortium name="WormBaseParasite"/>
        </authorList>
    </citation>
    <scope>IDENTIFICATION</scope>
</reference>
<dbReference type="AlphaFoldDB" id="A0A915DIM3"/>
<proteinExistence type="predicted"/>
<dbReference type="Pfam" id="PF16413">
    <property type="entry name" value="Mlh1_C"/>
    <property type="match status" value="1"/>
</dbReference>
<accession>A0A915DIM3</accession>
<evidence type="ECO:0000313" key="3">
    <source>
        <dbReference type="WBParaSite" id="jg1965"/>
    </source>
</evidence>
<protein>
    <submittedName>
        <fullName evidence="3">DNA mismatch repair protein Mlh1 C-terminal domain-containing protein</fullName>
    </submittedName>
</protein>